<sequence>MRTDLYSDADFAPLLEDEAQRARTLYMEGAVRQIWYRGDKRGACSILEAESLEAARAVIESLPLVKAGMLELEHLVPLQPYRGFGPR</sequence>
<dbReference type="AlphaFoldDB" id="A0AAD2B5B2"/>
<dbReference type="InterPro" id="IPR011008">
    <property type="entry name" value="Dimeric_a/b-barrel"/>
</dbReference>
<dbReference type="RefSeq" id="WP_260801680.1">
    <property type="nucleotide sequence ID" value="NZ_CATWAF010000005.1"/>
</dbReference>
<evidence type="ECO:0000313" key="3">
    <source>
        <dbReference type="Proteomes" id="UP001189915"/>
    </source>
</evidence>
<protein>
    <recommendedName>
        <fullName evidence="1">Muconolactone isomerase domain-containing protein</fullName>
    </recommendedName>
</protein>
<reference evidence="2 3" key="1">
    <citation type="submission" date="2023-07" db="EMBL/GenBank/DDBJ databases">
        <authorList>
            <person name="Peeters C."/>
        </authorList>
    </citation>
    <scope>NUCLEOTIDE SEQUENCE [LARGE SCALE GENOMIC DNA]</scope>
    <source>
        <strain evidence="2 3">LMG 18091</strain>
    </source>
</reference>
<dbReference type="Pfam" id="PF02426">
    <property type="entry name" value="MIase"/>
    <property type="match status" value="1"/>
</dbReference>
<accession>A0AAD2B5B2</accession>
<evidence type="ECO:0000259" key="1">
    <source>
        <dbReference type="Pfam" id="PF02426"/>
    </source>
</evidence>
<dbReference type="InterPro" id="IPR026029">
    <property type="entry name" value="MLI_dom"/>
</dbReference>
<gene>
    <name evidence="2" type="ORF">LMG18091_03778</name>
</gene>
<keyword evidence="3" id="KW-1185">Reference proteome</keyword>
<dbReference type="Proteomes" id="UP001189915">
    <property type="component" value="Unassembled WGS sequence"/>
</dbReference>
<dbReference type="SUPFAM" id="SSF54909">
    <property type="entry name" value="Dimeric alpha+beta barrel"/>
    <property type="match status" value="1"/>
</dbReference>
<dbReference type="EMBL" id="CATWAF010000005">
    <property type="protein sequence ID" value="CAJ0702816.1"/>
    <property type="molecule type" value="Genomic_DNA"/>
</dbReference>
<evidence type="ECO:0000313" key="2">
    <source>
        <dbReference type="EMBL" id="CAJ0702816.1"/>
    </source>
</evidence>
<dbReference type="Gene3D" id="3.30.70.1060">
    <property type="entry name" value="Dimeric alpha+beta barrel"/>
    <property type="match status" value="1"/>
</dbReference>
<comment type="caution">
    <text evidence="2">The sequence shown here is derived from an EMBL/GenBank/DDBJ whole genome shotgun (WGS) entry which is preliminary data.</text>
</comment>
<organism evidence="2 3">
    <name type="scientific">Ralstonia wenshanensis</name>
    <dbReference type="NCBI Taxonomy" id="2842456"/>
    <lineage>
        <taxon>Bacteria</taxon>
        <taxon>Pseudomonadati</taxon>
        <taxon>Pseudomonadota</taxon>
        <taxon>Betaproteobacteria</taxon>
        <taxon>Burkholderiales</taxon>
        <taxon>Burkholderiaceae</taxon>
        <taxon>Ralstonia</taxon>
    </lineage>
</organism>
<feature type="domain" description="Muconolactone isomerase" evidence="1">
    <location>
        <begin position="8"/>
        <end position="67"/>
    </location>
</feature>
<name>A0AAD2B5B2_9RALS</name>
<proteinExistence type="predicted"/>